<dbReference type="RefSeq" id="XP_025407307.1">
    <property type="nucleotide sequence ID" value="XM_025551522.1"/>
</dbReference>
<name>A0A8B8FA84_9HEMI</name>
<accession>A0A8B8FA84</accession>
<dbReference type="Proteomes" id="UP000694846">
    <property type="component" value="Unplaced"/>
</dbReference>
<evidence type="ECO:0000313" key="1">
    <source>
        <dbReference type="Proteomes" id="UP000694846"/>
    </source>
</evidence>
<keyword evidence="1" id="KW-1185">Reference proteome</keyword>
<proteinExistence type="predicted"/>
<sequence length="113" mass="13352">MSFFKTARPTTKKAAKGKLLDCFNNRRRDYKKSGVITSHSRQAASPIEQHSLNLNTINSVEKYWSIIRNYRLKHLFSIETQTVCQYMNEFPVLKKPMGYNLVQTAHLFHLRRY</sequence>
<gene>
    <name evidence="2" type="primary">LOC112681255</name>
</gene>
<evidence type="ECO:0000313" key="2">
    <source>
        <dbReference type="RefSeq" id="XP_025407307.1"/>
    </source>
</evidence>
<reference evidence="2" key="1">
    <citation type="submission" date="2025-08" db="UniProtKB">
        <authorList>
            <consortium name="RefSeq"/>
        </authorList>
    </citation>
    <scope>IDENTIFICATION</scope>
    <source>
        <tissue evidence="2">Whole body</tissue>
    </source>
</reference>
<dbReference type="OrthoDB" id="6588121at2759"/>
<dbReference type="GeneID" id="112681255"/>
<protein>
    <submittedName>
        <fullName evidence="2">Uncharacterized protein LOC112681255</fullName>
    </submittedName>
</protein>
<organism evidence="1 2">
    <name type="scientific">Sipha flava</name>
    <name type="common">yellow sugarcane aphid</name>
    <dbReference type="NCBI Taxonomy" id="143950"/>
    <lineage>
        <taxon>Eukaryota</taxon>
        <taxon>Metazoa</taxon>
        <taxon>Ecdysozoa</taxon>
        <taxon>Arthropoda</taxon>
        <taxon>Hexapoda</taxon>
        <taxon>Insecta</taxon>
        <taxon>Pterygota</taxon>
        <taxon>Neoptera</taxon>
        <taxon>Paraneoptera</taxon>
        <taxon>Hemiptera</taxon>
        <taxon>Sternorrhyncha</taxon>
        <taxon>Aphidomorpha</taxon>
        <taxon>Aphidoidea</taxon>
        <taxon>Aphididae</taxon>
        <taxon>Sipha</taxon>
    </lineage>
</organism>
<dbReference type="AlphaFoldDB" id="A0A8B8FA84"/>